<feature type="transmembrane region" description="Helical" evidence="1">
    <location>
        <begin position="7"/>
        <end position="26"/>
    </location>
</feature>
<protein>
    <submittedName>
        <fullName evidence="2">Uncharacterized protein</fullName>
    </submittedName>
</protein>
<evidence type="ECO:0000313" key="3">
    <source>
        <dbReference type="Proteomes" id="UP001431783"/>
    </source>
</evidence>
<keyword evidence="1" id="KW-0812">Transmembrane</keyword>
<keyword evidence="1" id="KW-0472">Membrane</keyword>
<organism evidence="2 3">
    <name type="scientific">Henosepilachna vigintioctopunctata</name>
    <dbReference type="NCBI Taxonomy" id="420089"/>
    <lineage>
        <taxon>Eukaryota</taxon>
        <taxon>Metazoa</taxon>
        <taxon>Ecdysozoa</taxon>
        <taxon>Arthropoda</taxon>
        <taxon>Hexapoda</taxon>
        <taxon>Insecta</taxon>
        <taxon>Pterygota</taxon>
        <taxon>Neoptera</taxon>
        <taxon>Endopterygota</taxon>
        <taxon>Coleoptera</taxon>
        <taxon>Polyphaga</taxon>
        <taxon>Cucujiformia</taxon>
        <taxon>Coccinelloidea</taxon>
        <taxon>Coccinellidae</taxon>
        <taxon>Epilachninae</taxon>
        <taxon>Epilachnini</taxon>
        <taxon>Henosepilachna</taxon>
    </lineage>
</organism>
<name>A0AAW1V4M9_9CUCU</name>
<reference evidence="2 3" key="1">
    <citation type="submission" date="2023-03" db="EMBL/GenBank/DDBJ databases">
        <title>Genome insight into feeding habits of ladybird beetles.</title>
        <authorList>
            <person name="Li H.-S."/>
            <person name="Huang Y.-H."/>
            <person name="Pang H."/>
        </authorList>
    </citation>
    <scope>NUCLEOTIDE SEQUENCE [LARGE SCALE GENOMIC DNA]</scope>
    <source>
        <strain evidence="2">SYSU_2023b</strain>
        <tissue evidence="2">Whole body</tissue>
    </source>
</reference>
<dbReference type="Proteomes" id="UP001431783">
    <property type="component" value="Unassembled WGS sequence"/>
</dbReference>
<evidence type="ECO:0000256" key="1">
    <source>
        <dbReference type="SAM" id="Phobius"/>
    </source>
</evidence>
<feature type="transmembrane region" description="Helical" evidence="1">
    <location>
        <begin position="54"/>
        <end position="76"/>
    </location>
</feature>
<comment type="caution">
    <text evidence="2">The sequence shown here is derived from an EMBL/GenBank/DDBJ whole genome shotgun (WGS) entry which is preliminary data.</text>
</comment>
<evidence type="ECO:0000313" key="2">
    <source>
        <dbReference type="EMBL" id="KAK9887135.1"/>
    </source>
</evidence>
<proteinExistence type="predicted"/>
<gene>
    <name evidence="2" type="ORF">WA026_020581</name>
</gene>
<keyword evidence="1" id="KW-1133">Transmembrane helix</keyword>
<sequence>MFSYWTWFLIALAQIAICLIYTFMYSKEVSLSGFYYACWREVPVGIGDKYNYRFITAVYLLAFHVILVGVFNGTLYKSFSTLSFFSEINTLEDLEKSDLIIETSLNIFGASERESELFQKLSKKVKNNAYSEKPAIKRAAQHMNVAAMERREEAFFKINAGF</sequence>
<accession>A0AAW1V4M9</accession>
<dbReference type="EMBL" id="JARQZJ010000105">
    <property type="protein sequence ID" value="KAK9887135.1"/>
    <property type="molecule type" value="Genomic_DNA"/>
</dbReference>
<keyword evidence="3" id="KW-1185">Reference proteome</keyword>
<dbReference type="AlphaFoldDB" id="A0AAW1V4M9"/>